<sequence length="403" mass="44210">MLSAPGGTATSAFLGTSDRTRSSSTAHLDAPRRLPFSPQVQAHKKFKHTAPGGPTTSAFLGPGLSSAHLEAPRRLPFSARATAQAVQAQRTWRHHDVCRSWHKFKHTSSSSVAHLEAPRRLTFSAQPTAQALQAQRTLTHHDVCLSWHKQFKCSAPGGTATSAFLGTSDRTRSSSSSHLEAPRCLPFSARATAHAVQVQRTWRHHDVCLSRHERPHKQFMLSAPGGTATSAFLGTSDRTRSSSSAHLEAPRRLPFLAQVQAHKQFKRSAPGGTTTPTFFGSTDRTSSSSSAHVDAPRHLPFLAQAVQAQRTWRHYDVCLSRHERPHKQFMLSAPGGTATSAFLGTSDRTRSSCSVHLEAPRRLPFSAQATAHAVQVQRTWRHHDVCRSWHKFKHTSSSSAARL</sequence>
<evidence type="ECO:0000313" key="2">
    <source>
        <dbReference type="EMBL" id="KAE8918826.1"/>
    </source>
</evidence>
<reference evidence="2 3" key="1">
    <citation type="submission" date="2018-08" db="EMBL/GenBank/DDBJ databases">
        <title>Genomic investigation of the strawberry pathogen Phytophthora fragariae indicates pathogenicity is determined by transcriptional variation in three key races.</title>
        <authorList>
            <person name="Adams T.M."/>
            <person name="Armitage A.D."/>
            <person name="Sobczyk M.K."/>
            <person name="Bates H.J."/>
            <person name="Dunwell J.M."/>
            <person name="Nellist C.F."/>
            <person name="Harrison R.J."/>
        </authorList>
    </citation>
    <scope>NUCLEOTIDE SEQUENCE [LARGE SCALE GENOMIC DNA]</scope>
    <source>
        <strain evidence="2 3">NOV-9</strain>
    </source>
</reference>
<feature type="compositionally biased region" description="Low complexity" evidence="1">
    <location>
        <begin position="270"/>
        <end position="290"/>
    </location>
</feature>
<comment type="caution">
    <text evidence="2">The sequence shown here is derived from an EMBL/GenBank/DDBJ whole genome shotgun (WGS) entry which is preliminary data.</text>
</comment>
<name>A0A6A3DEX6_9STRA</name>
<accession>A0A6A3DEX6</accession>
<feature type="region of interest" description="Disordered" evidence="1">
    <location>
        <begin position="1"/>
        <end position="37"/>
    </location>
</feature>
<feature type="region of interest" description="Disordered" evidence="1">
    <location>
        <begin position="264"/>
        <end position="292"/>
    </location>
</feature>
<dbReference type="Proteomes" id="UP000429523">
    <property type="component" value="Unassembled WGS sequence"/>
</dbReference>
<evidence type="ECO:0000313" key="3">
    <source>
        <dbReference type="Proteomes" id="UP000429523"/>
    </source>
</evidence>
<dbReference type="AlphaFoldDB" id="A0A6A3DEX6"/>
<evidence type="ECO:0000256" key="1">
    <source>
        <dbReference type="SAM" id="MobiDB-lite"/>
    </source>
</evidence>
<proteinExistence type="predicted"/>
<gene>
    <name evidence="2" type="ORF">PF009_g30862</name>
</gene>
<dbReference type="EMBL" id="QXGF01005260">
    <property type="protein sequence ID" value="KAE8918826.1"/>
    <property type="molecule type" value="Genomic_DNA"/>
</dbReference>
<protein>
    <submittedName>
        <fullName evidence="2">Uncharacterized protein</fullName>
    </submittedName>
</protein>
<organism evidence="2 3">
    <name type="scientific">Phytophthora fragariae</name>
    <dbReference type="NCBI Taxonomy" id="53985"/>
    <lineage>
        <taxon>Eukaryota</taxon>
        <taxon>Sar</taxon>
        <taxon>Stramenopiles</taxon>
        <taxon>Oomycota</taxon>
        <taxon>Peronosporomycetes</taxon>
        <taxon>Peronosporales</taxon>
        <taxon>Peronosporaceae</taxon>
        <taxon>Phytophthora</taxon>
    </lineage>
</organism>